<keyword evidence="2" id="KW-1185">Reference proteome</keyword>
<comment type="caution">
    <text evidence="1">The sequence shown here is derived from an EMBL/GenBank/DDBJ whole genome shotgun (WGS) entry which is preliminary data.</text>
</comment>
<accession>A0ABR3S2C9</accession>
<protein>
    <recommendedName>
        <fullName evidence="3">BTB domain-containing protein</fullName>
    </recommendedName>
</protein>
<evidence type="ECO:0008006" key="3">
    <source>
        <dbReference type="Google" id="ProtNLM"/>
    </source>
</evidence>
<dbReference type="EMBL" id="JAKJXO020000002">
    <property type="protein sequence ID" value="KAL1610830.1"/>
    <property type="molecule type" value="Genomic_DNA"/>
</dbReference>
<evidence type="ECO:0000313" key="1">
    <source>
        <dbReference type="EMBL" id="KAL1610830.1"/>
    </source>
</evidence>
<proteinExistence type="predicted"/>
<sequence>MPSCFSASQRSNLDDALKLEGTEAQTHQQVVSYRAAPPAAMTDPKQHFSLVVLPKTFIVIECGDDLSTQYQVPLSVLCAQSQKQFQIFLQAEDLYRRYGKVKALKKRVKAIHPLLELHKLMHAEKSREKRLTDTTDAMFQKNELFFKAPNKAPNKRFDRSQYPRNDVEGRLGQLRDEAVYTVLERLEVYLHGLKQVEKKNASESAVKAAAQRRIILPNEDPATVEVVVEWLYKNSLSFVDVNHLCKIHTLADKLGVMSLAAECMRLVSTATSRILQQAKSEGITVRGLLLESARAQKQMQDLDVNGDPLSSPCVVGEVFKITLHTQDPPAIMQNLVVDAIADSEDDELFHELLPAMNLDMRGKIGMAMIRNAKSRGAAVANRQPDQSQAYAGASRCASVKSEVSHDKDQH</sequence>
<reference evidence="1 2" key="1">
    <citation type="submission" date="2024-02" db="EMBL/GenBank/DDBJ databases">
        <title>De novo assembly and annotation of 12 fungi associated with fruit tree decline syndrome in Ontario, Canada.</title>
        <authorList>
            <person name="Sulman M."/>
            <person name="Ellouze W."/>
            <person name="Ilyukhin E."/>
        </authorList>
    </citation>
    <scope>NUCLEOTIDE SEQUENCE [LARGE SCALE GENOMIC DNA]</scope>
    <source>
        <strain evidence="1 2">M42-189</strain>
    </source>
</reference>
<gene>
    <name evidence="1" type="ORF">SLS60_002501</name>
</gene>
<dbReference type="Gene3D" id="3.30.710.10">
    <property type="entry name" value="Potassium Channel Kv1.1, Chain A"/>
    <property type="match status" value="1"/>
</dbReference>
<dbReference type="SUPFAM" id="SSF54695">
    <property type="entry name" value="POZ domain"/>
    <property type="match status" value="1"/>
</dbReference>
<name>A0ABR3S2C9_9PLEO</name>
<organism evidence="1 2">
    <name type="scientific">Paraconiothyrium brasiliense</name>
    <dbReference type="NCBI Taxonomy" id="300254"/>
    <lineage>
        <taxon>Eukaryota</taxon>
        <taxon>Fungi</taxon>
        <taxon>Dikarya</taxon>
        <taxon>Ascomycota</taxon>
        <taxon>Pezizomycotina</taxon>
        <taxon>Dothideomycetes</taxon>
        <taxon>Pleosporomycetidae</taxon>
        <taxon>Pleosporales</taxon>
        <taxon>Massarineae</taxon>
        <taxon>Didymosphaeriaceae</taxon>
        <taxon>Paraconiothyrium</taxon>
    </lineage>
</organism>
<evidence type="ECO:0000313" key="2">
    <source>
        <dbReference type="Proteomes" id="UP001521785"/>
    </source>
</evidence>
<dbReference type="InterPro" id="IPR011333">
    <property type="entry name" value="SKP1/BTB/POZ_sf"/>
</dbReference>
<dbReference type="Proteomes" id="UP001521785">
    <property type="component" value="Unassembled WGS sequence"/>
</dbReference>